<organism evidence="7 8">
    <name type="scientific">Aegilops tauschii subsp. strangulata</name>
    <name type="common">Goatgrass</name>
    <dbReference type="NCBI Taxonomy" id="200361"/>
    <lineage>
        <taxon>Eukaryota</taxon>
        <taxon>Viridiplantae</taxon>
        <taxon>Streptophyta</taxon>
        <taxon>Embryophyta</taxon>
        <taxon>Tracheophyta</taxon>
        <taxon>Spermatophyta</taxon>
        <taxon>Magnoliopsida</taxon>
        <taxon>Liliopsida</taxon>
        <taxon>Poales</taxon>
        <taxon>Poaceae</taxon>
        <taxon>BOP clade</taxon>
        <taxon>Pooideae</taxon>
        <taxon>Triticodae</taxon>
        <taxon>Triticeae</taxon>
        <taxon>Triticinae</taxon>
        <taxon>Aegilops</taxon>
    </lineage>
</organism>
<evidence type="ECO:0000256" key="4">
    <source>
        <dbReference type="RuleBase" id="RU003792"/>
    </source>
</evidence>
<evidence type="ECO:0000313" key="8">
    <source>
        <dbReference type="Proteomes" id="UP000015105"/>
    </source>
</evidence>
<evidence type="ECO:0000313" key="7">
    <source>
        <dbReference type="EnsemblPlants" id="AET3Gv20199700.19"/>
    </source>
</evidence>
<dbReference type="SUPFAM" id="SSF55120">
    <property type="entry name" value="Pseudouridine synthase"/>
    <property type="match status" value="1"/>
</dbReference>
<dbReference type="EnsemblPlants" id="AET3Gv20199700.19">
    <property type="protein sequence ID" value="AET3Gv20199700.19"/>
    <property type="gene ID" value="AET3Gv20199700"/>
</dbReference>
<evidence type="ECO:0000256" key="1">
    <source>
        <dbReference type="ARBA" id="ARBA00009375"/>
    </source>
</evidence>
<evidence type="ECO:0000256" key="3">
    <source>
        <dbReference type="ARBA" id="ARBA00023235"/>
    </source>
</evidence>
<keyword evidence="8" id="KW-1185">Reference proteome</keyword>
<dbReference type="InterPro" id="IPR020097">
    <property type="entry name" value="PsdUridine_synth_TruA_a/b_dom"/>
</dbReference>
<dbReference type="GO" id="GO:0005634">
    <property type="term" value="C:nucleus"/>
    <property type="evidence" value="ECO:0007669"/>
    <property type="project" value="TreeGrafter"/>
</dbReference>
<dbReference type="EC" id="5.4.99.12" evidence="4"/>
<dbReference type="GO" id="GO:0160147">
    <property type="term" value="F:tRNA pseudouridine(38-40) synthase activity"/>
    <property type="evidence" value="ECO:0007669"/>
    <property type="project" value="UniProtKB-EC"/>
</dbReference>
<feature type="region of interest" description="Disordered" evidence="5">
    <location>
        <begin position="269"/>
        <end position="294"/>
    </location>
</feature>
<dbReference type="Gene3D" id="3.30.70.660">
    <property type="entry name" value="Pseudouridine synthase I, catalytic domain, C-terminal subdomain"/>
    <property type="match status" value="1"/>
</dbReference>
<reference evidence="7" key="4">
    <citation type="submission" date="2019-03" db="UniProtKB">
        <authorList>
            <consortium name="EnsemblPlants"/>
        </authorList>
    </citation>
    <scope>IDENTIFICATION</scope>
</reference>
<protein>
    <recommendedName>
        <fullName evidence="4">tRNA pseudouridine synthase</fullName>
        <ecNumber evidence="4">5.4.99.12</ecNumber>
    </recommendedName>
</protein>
<dbReference type="InterPro" id="IPR001406">
    <property type="entry name" value="PsdUridine_synth_TruA"/>
</dbReference>
<dbReference type="Pfam" id="PF01416">
    <property type="entry name" value="PseudoU_synth_1"/>
    <property type="match status" value="1"/>
</dbReference>
<evidence type="ECO:0000256" key="2">
    <source>
        <dbReference type="ARBA" id="ARBA00022694"/>
    </source>
</evidence>
<dbReference type="NCBIfam" id="TIGR00071">
    <property type="entry name" value="hisT_truA"/>
    <property type="match status" value="1"/>
</dbReference>
<reference evidence="7" key="3">
    <citation type="journal article" date="2017" name="Nature">
        <title>Genome sequence of the progenitor of the wheat D genome Aegilops tauschii.</title>
        <authorList>
            <person name="Luo M.C."/>
            <person name="Gu Y.Q."/>
            <person name="Puiu D."/>
            <person name="Wang H."/>
            <person name="Twardziok S.O."/>
            <person name="Deal K.R."/>
            <person name="Huo N."/>
            <person name="Zhu T."/>
            <person name="Wang L."/>
            <person name="Wang Y."/>
            <person name="McGuire P.E."/>
            <person name="Liu S."/>
            <person name="Long H."/>
            <person name="Ramasamy R.K."/>
            <person name="Rodriguez J.C."/>
            <person name="Van S.L."/>
            <person name="Yuan L."/>
            <person name="Wang Z."/>
            <person name="Xia Z."/>
            <person name="Xiao L."/>
            <person name="Anderson O.D."/>
            <person name="Ouyang S."/>
            <person name="Liang Y."/>
            <person name="Zimin A.V."/>
            <person name="Pertea G."/>
            <person name="Qi P."/>
            <person name="Bennetzen J.L."/>
            <person name="Dai X."/>
            <person name="Dawson M.W."/>
            <person name="Muller H.G."/>
            <person name="Kugler K."/>
            <person name="Rivarola-Duarte L."/>
            <person name="Spannagl M."/>
            <person name="Mayer K.F.X."/>
            <person name="Lu F.H."/>
            <person name="Bevan M.W."/>
            <person name="Leroy P."/>
            <person name="Li P."/>
            <person name="You F.M."/>
            <person name="Sun Q."/>
            <person name="Liu Z."/>
            <person name="Lyons E."/>
            <person name="Wicker T."/>
            <person name="Salzberg S.L."/>
            <person name="Devos K.M."/>
            <person name="Dvorak J."/>
        </authorList>
    </citation>
    <scope>NUCLEOTIDE SEQUENCE [LARGE SCALE GENOMIC DNA]</scope>
    <source>
        <strain evidence="7">cv. AL8/78</strain>
    </source>
</reference>
<sequence length="294" mass="33605">MYFGQRFYGFASEAHTEPTVESEIFKAIERARLLVGSREDSCYSRCGRTDKGVSATGQVISLYLRSNLKDAGENILGERSADFLARFSCLGREYKYLFWKRALDVSKMQKAAFKFIGEHDFRNFCKMDAANVSNYKRYITDFNISACDQRSNHDELWSMNIRGSAFLWHQVRCMAAVLFFVGQGLESPCVVDSLLDITKTPRKPQYTMAPELPLILRSCLFDGVSFMCSSDASQALIEHLKDEHHQYMLQAAIFDEALTCLSIPEPNPLEHPKKKRKHIPLLSREAERNEPVLS</sequence>
<dbReference type="FunFam" id="3.30.70.660:FF:000010">
    <property type="entry name" value="tRNA pseudouridine synthase"/>
    <property type="match status" value="1"/>
</dbReference>
<comment type="similarity">
    <text evidence="1 4">Belongs to the tRNA pseudouridine synthase TruA family.</text>
</comment>
<evidence type="ECO:0000259" key="6">
    <source>
        <dbReference type="Pfam" id="PF01416"/>
    </source>
</evidence>
<dbReference type="GO" id="GO:0031119">
    <property type="term" value="P:tRNA pseudouridine synthesis"/>
    <property type="evidence" value="ECO:0007669"/>
    <property type="project" value="TreeGrafter"/>
</dbReference>
<dbReference type="Gene3D" id="3.30.70.580">
    <property type="entry name" value="Pseudouridine synthase I, catalytic domain, N-terminal subdomain"/>
    <property type="match status" value="1"/>
</dbReference>
<dbReference type="InterPro" id="IPR020094">
    <property type="entry name" value="TruA/RsuA/RluB/E/F_N"/>
</dbReference>
<dbReference type="InterPro" id="IPR020103">
    <property type="entry name" value="PsdUridine_synth_cat_dom_sf"/>
</dbReference>
<evidence type="ECO:0000256" key="5">
    <source>
        <dbReference type="SAM" id="MobiDB-lite"/>
    </source>
</evidence>
<dbReference type="Proteomes" id="UP000015105">
    <property type="component" value="Chromosome 3D"/>
</dbReference>
<name>A0A453E2S5_AEGTS</name>
<dbReference type="GO" id="GO:0003723">
    <property type="term" value="F:RNA binding"/>
    <property type="evidence" value="ECO:0007669"/>
    <property type="project" value="InterPro"/>
</dbReference>
<reference evidence="8" key="1">
    <citation type="journal article" date="2014" name="Science">
        <title>Ancient hybridizations among the ancestral genomes of bread wheat.</title>
        <authorList>
            <consortium name="International Wheat Genome Sequencing Consortium,"/>
            <person name="Marcussen T."/>
            <person name="Sandve S.R."/>
            <person name="Heier L."/>
            <person name="Spannagl M."/>
            <person name="Pfeifer M."/>
            <person name="Jakobsen K.S."/>
            <person name="Wulff B.B."/>
            <person name="Steuernagel B."/>
            <person name="Mayer K.F."/>
            <person name="Olsen O.A."/>
        </authorList>
    </citation>
    <scope>NUCLEOTIDE SEQUENCE [LARGE SCALE GENOMIC DNA]</scope>
    <source>
        <strain evidence="8">cv. AL8/78</strain>
    </source>
</reference>
<proteinExistence type="inferred from homology"/>
<reference evidence="7" key="5">
    <citation type="journal article" date="2021" name="G3 (Bethesda)">
        <title>Aegilops tauschii genome assembly Aet v5.0 features greater sequence contiguity and improved annotation.</title>
        <authorList>
            <person name="Wang L."/>
            <person name="Zhu T."/>
            <person name="Rodriguez J.C."/>
            <person name="Deal K.R."/>
            <person name="Dubcovsky J."/>
            <person name="McGuire P.E."/>
            <person name="Lux T."/>
            <person name="Spannagl M."/>
            <person name="Mayer K.F.X."/>
            <person name="Baldrich P."/>
            <person name="Meyers B.C."/>
            <person name="Huo N."/>
            <person name="Gu Y.Q."/>
            <person name="Zhou H."/>
            <person name="Devos K.M."/>
            <person name="Bennetzen J.L."/>
            <person name="Unver T."/>
            <person name="Budak H."/>
            <person name="Gulick P.J."/>
            <person name="Galiba G."/>
            <person name="Kalapos B."/>
            <person name="Nelson D.R."/>
            <person name="Li P."/>
            <person name="You F.M."/>
            <person name="Luo M.C."/>
            <person name="Dvorak J."/>
        </authorList>
    </citation>
    <scope>NUCLEOTIDE SEQUENCE [LARGE SCALE GENOMIC DNA]</scope>
    <source>
        <strain evidence="7">cv. AL8/78</strain>
    </source>
</reference>
<keyword evidence="2 4" id="KW-0819">tRNA processing</keyword>
<accession>A0A453E2S5</accession>
<dbReference type="Gramene" id="AET3Gv20199700.19">
    <property type="protein sequence ID" value="AET3Gv20199700.19"/>
    <property type="gene ID" value="AET3Gv20199700"/>
</dbReference>
<dbReference type="PANTHER" id="PTHR11142">
    <property type="entry name" value="PSEUDOURIDYLATE SYNTHASE"/>
    <property type="match status" value="1"/>
</dbReference>
<comment type="catalytic activity">
    <reaction evidence="4">
        <text>uridine(38/39/40) in tRNA = pseudouridine(38/39/40) in tRNA</text>
        <dbReference type="Rhea" id="RHEA:22376"/>
        <dbReference type="Rhea" id="RHEA-COMP:10085"/>
        <dbReference type="Rhea" id="RHEA-COMP:10087"/>
        <dbReference type="ChEBI" id="CHEBI:65314"/>
        <dbReference type="ChEBI" id="CHEBI:65315"/>
        <dbReference type="EC" id="5.4.99.12"/>
    </reaction>
</comment>
<dbReference type="GO" id="GO:0005737">
    <property type="term" value="C:cytoplasm"/>
    <property type="evidence" value="ECO:0007669"/>
    <property type="project" value="TreeGrafter"/>
</dbReference>
<feature type="domain" description="Pseudouridine synthase I TruA alpha/beta" evidence="6">
    <location>
        <begin position="111"/>
        <end position="222"/>
    </location>
</feature>
<dbReference type="AlphaFoldDB" id="A0A453E2S5"/>
<keyword evidence="3 4" id="KW-0413">Isomerase</keyword>
<feature type="compositionally biased region" description="Basic and acidic residues" evidence="5">
    <location>
        <begin position="284"/>
        <end position="294"/>
    </location>
</feature>
<dbReference type="InterPro" id="IPR020095">
    <property type="entry name" value="PsdUridine_synth_TruA_C"/>
</dbReference>
<dbReference type="GO" id="GO:1990481">
    <property type="term" value="P:mRNA pseudouridine synthesis"/>
    <property type="evidence" value="ECO:0007669"/>
    <property type="project" value="TreeGrafter"/>
</dbReference>
<reference evidence="8" key="2">
    <citation type="journal article" date="2017" name="Nat. Plants">
        <title>The Aegilops tauschii genome reveals multiple impacts of transposons.</title>
        <authorList>
            <person name="Zhao G."/>
            <person name="Zou C."/>
            <person name="Li K."/>
            <person name="Wang K."/>
            <person name="Li T."/>
            <person name="Gao L."/>
            <person name="Zhang X."/>
            <person name="Wang H."/>
            <person name="Yang Z."/>
            <person name="Liu X."/>
            <person name="Jiang W."/>
            <person name="Mao L."/>
            <person name="Kong X."/>
            <person name="Jiao Y."/>
            <person name="Jia J."/>
        </authorList>
    </citation>
    <scope>NUCLEOTIDE SEQUENCE [LARGE SCALE GENOMIC DNA]</scope>
    <source>
        <strain evidence="8">cv. AL8/78</strain>
    </source>
</reference>
<dbReference type="PANTHER" id="PTHR11142:SF5">
    <property type="entry name" value="TRNA PSEUDOURIDINE(38_39) SYNTHASE"/>
    <property type="match status" value="1"/>
</dbReference>